<dbReference type="SUPFAM" id="SSF50249">
    <property type="entry name" value="Nucleic acid-binding proteins"/>
    <property type="match status" value="1"/>
</dbReference>
<accession>A0A9J5W158</accession>
<reference evidence="1 2" key="1">
    <citation type="submission" date="2020-09" db="EMBL/GenBank/DDBJ databases">
        <title>De no assembly of potato wild relative species, Solanum commersonii.</title>
        <authorList>
            <person name="Cho K."/>
        </authorList>
    </citation>
    <scope>NUCLEOTIDE SEQUENCE [LARGE SCALE GENOMIC DNA]</scope>
    <source>
        <strain evidence="1">LZ3.2</strain>
        <tissue evidence="1">Leaf</tissue>
    </source>
</reference>
<dbReference type="Proteomes" id="UP000824120">
    <property type="component" value="Chromosome 12"/>
</dbReference>
<gene>
    <name evidence="1" type="ORF">H5410_058993</name>
</gene>
<name>A0A9J5W158_SOLCO</name>
<evidence type="ECO:0000313" key="1">
    <source>
        <dbReference type="EMBL" id="KAG5569227.1"/>
    </source>
</evidence>
<comment type="caution">
    <text evidence="1">The sequence shown here is derived from an EMBL/GenBank/DDBJ whole genome shotgun (WGS) entry which is preliminary data.</text>
</comment>
<protein>
    <submittedName>
        <fullName evidence="1">Uncharacterized protein</fullName>
    </submittedName>
</protein>
<keyword evidence="2" id="KW-1185">Reference proteome</keyword>
<dbReference type="Gene3D" id="2.40.50.140">
    <property type="entry name" value="Nucleic acid-binding proteins"/>
    <property type="match status" value="1"/>
</dbReference>
<dbReference type="AlphaFoldDB" id="A0A9J5W158"/>
<dbReference type="InterPro" id="IPR012340">
    <property type="entry name" value="NA-bd_OB-fold"/>
</dbReference>
<organism evidence="1 2">
    <name type="scientific">Solanum commersonii</name>
    <name type="common">Commerson's wild potato</name>
    <name type="synonym">Commerson's nightshade</name>
    <dbReference type="NCBI Taxonomy" id="4109"/>
    <lineage>
        <taxon>Eukaryota</taxon>
        <taxon>Viridiplantae</taxon>
        <taxon>Streptophyta</taxon>
        <taxon>Embryophyta</taxon>
        <taxon>Tracheophyta</taxon>
        <taxon>Spermatophyta</taxon>
        <taxon>Magnoliopsida</taxon>
        <taxon>eudicotyledons</taxon>
        <taxon>Gunneridae</taxon>
        <taxon>Pentapetalae</taxon>
        <taxon>asterids</taxon>
        <taxon>lamiids</taxon>
        <taxon>Solanales</taxon>
        <taxon>Solanaceae</taxon>
        <taxon>Solanoideae</taxon>
        <taxon>Solaneae</taxon>
        <taxon>Solanum</taxon>
    </lineage>
</organism>
<evidence type="ECO:0000313" key="2">
    <source>
        <dbReference type="Proteomes" id="UP000824120"/>
    </source>
</evidence>
<dbReference type="OrthoDB" id="1272790at2759"/>
<proteinExistence type="predicted"/>
<sequence>MISLEELENQCLPISKLKKYATEWGTKIQTTLFNKDVHAWNKSFQLNQSYYIINGKLNGAKPNFLSVHKDLELAFMNNTEVVEDKSQFKTEQFSNGFNSFDEAEKIINGSLFDVVCILLKVQALTREGRSVRREVIVTNESITELLTPAKIGDFVLSKTPISSLLINPQFEKANNLQEWNDNMKAQKIDQSFFFLDIYFHASV</sequence>
<dbReference type="EMBL" id="JACXVP010000012">
    <property type="protein sequence ID" value="KAG5569227.1"/>
    <property type="molecule type" value="Genomic_DNA"/>
</dbReference>